<evidence type="ECO:0000259" key="1">
    <source>
        <dbReference type="PROSITE" id="PS51186"/>
    </source>
</evidence>
<dbReference type="Gene3D" id="3.40.630.30">
    <property type="match status" value="1"/>
</dbReference>
<keyword evidence="2" id="KW-0808">Transferase</keyword>
<feature type="domain" description="N-acetyltransferase" evidence="1">
    <location>
        <begin position="17"/>
        <end position="183"/>
    </location>
</feature>
<dbReference type="InterPro" id="IPR000182">
    <property type="entry name" value="GNAT_dom"/>
</dbReference>
<dbReference type="InterPro" id="IPR016181">
    <property type="entry name" value="Acyl_CoA_acyltransferase"/>
</dbReference>
<dbReference type="STRING" id="1150112.SAMN04487893_11543"/>
<protein>
    <submittedName>
        <fullName evidence="2">Protein N-acetyltransferase, RimJ/RimL family</fullName>
    </submittedName>
</protein>
<organism evidence="2 3">
    <name type="scientific">Myroides guanonis</name>
    <dbReference type="NCBI Taxonomy" id="1150112"/>
    <lineage>
        <taxon>Bacteria</taxon>
        <taxon>Pseudomonadati</taxon>
        <taxon>Bacteroidota</taxon>
        <taxon>Flavobacteriia</taxon>
        <taxon>Flavobacteriales</taxon>
        <taxon>Flavobacteriaceae</taxon>
        <taxon>Myroides</taxon>
    </lineage>
</organism>
<dbReference type="EMBL" id="FORU01000015">
    <property type="protein sequence ID" value="SFJ75733.1"/>
    <property type="molecule type" value="Genomic_DNA"/>
</dbReference>
<dbReference type="PROSITE" id="PS51186">
    <property type="entry name" value="GNAT"/>
    <property type="match status" value="1"/>
</dbReference>
<dbReference type="PANTHER" id="PTHR43415">
    <property type="entry name" value="SPERMIDINE N(1)-ACETYLTRANSFERASE"/>
    <property type="match status" value="1"/>
</dbReference>
<dbReference type="CDD" id="cd04301">
    <property type="entry name" value="NAT_SF"/>
    <property type="match status" value="1"/>
</dbReference>
<dbReference type="AlphaFoldDB" id="A0A1I3TZ19"/>
<dbReference type="GO" id="GO:0016747">
    <property type="term" value="F:acyltransferase activity, transferring groups other than amino-acyl groups"/>
    <property type="evidence" value="ECO:0007669"/>
    <property type="project" value="InterPro"/>
</dbReference>
<name>A0A1I3TZ19_9FLAO</name>
<accession>A0A1I3TZ19</accession>
<dbReference type="OrthoDB" id="948250at2"/>
<dbReference type="Proteomes" id="UP000243887">
    <property type="component" value="Unassembled WGS sequence"/>
</dbReference>
<dbReference type="SUPFAM" id="SSF55729">
    <property type="entry name" value="Acyl-CoA N-acyltransferases (Nat)"/>
    <property type="match status" value="1"/>
</dbReference>
<keyword evidence="3" id="KW-1185">Reference proteome</keyword>
<evidence type="ECO:0000313" key="3">
    <source>
        <dbReference type="Proteomes" id="UP000243887"/>
    </source>
</evidence>
<sequence length="183" mass="21053">MNKFKPKKVELKNGKIVLIRQATILDAENLLNCIKQYVPQSDYIPKYEHEITLTMKQEEDWISSFITNDNSLLLVAEFDNLIIGNIDLTGSRREIMAHTAVIGMGMLEEWQNIGLGTMLLSSIIDWAKQNPILELIWLQVYTVNVLGMNLYHKMGFQENGVLKNFFKQDGSYFDNLTMSMSVK</sequence>
<dbReference type="PANTHER" id="PTHR43415:SF3">
    <property type="entry name" value="GNAT-FAMILY ACETYLTRANSFERASE"/>
    <property type="match status" value="1"/>
</dbReference>
<proteinExistence type="predicted"/>
<evidence type="ECO:0000313" key="2">
    <source>
        <dbReference type="EMBL" id="SFJ75733.1"/>
    </source>
</evidence>
<dbReference type="Pfam" id="PF00583">
    <property type="entry name" value="Acetyltransf_1"/>
    <property type="match status" value="1"/>
</dbReference>
<reference evidence="3" key="1">
    <citation type="submission" date="2016-10" db="EMBL/GenBank/DDBJ databases">
        <authorList>
            <person name="Varghese N."/>
            <person name="Submissions S."/>
        </authorList>
    </citation>
    <scope>NUCLEOTIDE SEQUENCE [LARGE SCALE GENOMIC DNA]</scope>
    <source>
        <strain evidence="3">DSM 26542</strain>
    </source>
</reference>
<gene>
    <name evidence="2" type="ORF">SAMN04487893_11543</name>
</gene>
<dbReference type="RefSeq" id="WP_090680550.1">
    <property type="nucleotide sequence ID" value="NZ_FORU01000015.1"/>
</dbReference>